<protein>
    <submittedName>
        <fullName evidence="8">ABC-F family ATP-binding cassette domain-containing protein</fullName>
    </submittedName>
</protein>
<dbReference type="CDD" id="cd03221">
    <property type="entry name" value="ABCF_EF-3"/>
    <property type="match status" value="2"/>
</dbReference>
<comment type="catalytic activity">
    <reaction evidence="4">
        <text>ATP + H2O = ADP + phosphate + H(+)</text>
        <dbReference type="Rhea" id="RHEA:13065"/>
        <dbReference type="ChEBI" id="CHEBI:15377"/>
        <dbReference type="ChEBI" id="CHEBI:15378"/>
        <dbReference type="ChEBI" id="CHEBI:30616"/>
        <dbReference type="ChEBI" id="CHEBI:43474"/>
        <dbReference type="ChEBI" id="CHEBI:456216"/>
    </reaction>
</comment>
<dbReference type="GO" id="GO:0003677">
    <property type="term" value="F:DNA binding"/>
    <property type="evidence" value="ECO:0007669"/>
    <property type="project" value="InterPro"/>
</dbReference>
<keyword evidence="2" id="KW-0547">Nucleotide-binding</keyword>
<dbReference type="Proteomes" id="UP001221302">
    <property type="component" value="Unassembled WGS sequence"/>
</dbReference>
<dbReference type="AlphaFoldDB" id="A0AAE3P000"/>
<gene>
    <name evidence="8" type="ORF">P0M35_06865</name>
</gene>
<evidence type="ECO:0000313" key="8">
    <source>
        <dbReference type="EMBL" id="MDF1611864.1"/>
    </source>
</evidence>
<keyword evidence="3 8" id="KW-0067">ATP-binding</keyword>
<comment type="caution">
    <text evidence="8">The sequence shown here is derived from an EMBL/GenBank/DDBJ whole genome shotgun (WGS) entry which is preliminary data.</text>
</comment>
<feature type="domain" description="ABC transporter" evidence="7">
    <location>
        <begin position="326"/>
        <end position="540"/>
    </location>
</feature>
<feature type="coiled-coil region" evidence="6">
    <location>
        <begin position="525"/>
        <end position="597"/>
    </location>
</feature>
<keyword evidence="1" id="KW-0677">Repeat</keyword>
<dbReference type="Pfam" id="PF12848">
    <property type="entry name" value="ABC_tran_Xtn"/>
    <property type="match status" value="1"/>
</dbReference>
<dbReference type="PANTHER" id="PTHR42855">
    <property type="entry name" value="ABC TRANSPORTER ATP-BINDING SUBUNIT"/>
    <property type="match status" value="1"/>
</dbReference>
<dbReference type="SUPFAM" id="SSF52540">
    <property type="entry name" value="P-loop containing nucleoside triphosphate hydrolases"/>
    <property type="match status" value="2"/>
</dbReference>
<evidence type="ECO:0000313" key="9">
    <source>
        <dbReference type="Proteomes" id="UP001221302"/>
    </source>
</evidence>
<dbReference type="GO" id="GO:0016887">
    <property type="term" value="F:ATP hydrolysis activity"/>
    <property type="evidence" value="ECO:0007669"/>
    <property type="project" value="InterPro"/>
</dbReference>
<proteinExistence type="inferred from homology"/>
<dbReference type="EMBL" id="JARGDL010000007">
    <property type="protein sequence ID" value="MDF1611864.1"/>
    <property type="molecule type" value="Genomic_DNA"/>
</dbReference>
<evidence type="ECO:0000256" key="2">
    <source>
        <dbReference type="ARBA" id="ARBA00022741"/>
    </source>
</evidence>
<dbReference type="RefSeq" id="WP_321535631.1">
    <property type="nucleotide sequence ID" value="NZ_JARGDL010000007.1"/>
</dbReference>
<feature type="domain" description="ABC transporter" evidence="7">
    <location>
        <begin position="2"/>
        <end position="259"/>
    </location>
</feature>
<evidence type="ECO:0000256" key="6">
    <source>
        <dbReference type="SAM" id="Coils"/>
    </source>
</evidence>
<evidence type="ECO:0000256" key="3">
    <source>
        <dbReference type="ARBA" id="ARBA00022840"/>
    </source>
</evidence>
<dbReference type="InterPro" id="IPR003439">
    <property type="entry name" value="ABC_transporter-like_ATP-bd"/>
</dbReference>
<dbReference type="InterPro" id="IPR027417">
    <property type="entry name" value="P-loop_NTPase"/>
</dbReference>
<sequence length="646" mass="74359">MIDIKNLSIQFTGENLFENVNIKISRHDKIALVGSNGTGKSTLLKLIFGIEQPETGIIQKQKGIRIGYLPQDINSFKGQTLFDEVKTSLQDIQTLEEQESIVLSALNDLSISEEDRNELIDELGEIHQRKEELDFYSTNSKIEKILIGLGFKEKDFSRMTDEFSGGWQMRIQMAKILLADNDLILMDEPTNHLDIDSLEWLISYLQSTTSALIIVSHDRHFVTSVTNKTLEIYNKQINFYSGNYLQYLKFKDEREIQLISLQKQQEKKVKELERFIERFRYKATKAKQVQSRIKQLEKIEIVEILEEEKKVELHFPSPTMSGIIPVELIDITHSFNDIAVLKNINLQIERGDKIAIVGPNGAGKTTLTKIIANKLHPTSGKIIYGNNTIISYYEQEVADSINPDFDLIDALEDVNSEIPIGRIRTILGSFLFSGDDVFKKIKVLSGGEKSRIALARLLLTKSNFIILDEPTNHLDFASKEILQKALIEFSGTIMIVSHDIDFLKPIVNKVFELRNNSIKIFLGGIENYLIKKQELDRKIEVEEKENQTEKSRKDQKRIEAELRQKRYVATKEIKTKIEKLENEISKLELEKIEIENQLADPKIFSNPQIAKNTNSLYEKVKSDLENKYEIWSSLSNQLEEIEKQFK</sequence>
<dbReference type="PANTHER" id="PTHR42855:SF2">
    <property type="entry name" value="DRUG RESISTANCE ABC TRANSPORTER,ATP-BINDING PROTEIN"/>
    <property type="match status" value="1"/>
</dbReference>
<comment type="similarity">
    <text evidence="5">Belongs to the ABC transporter superfamily. ABCF family. Uup subfamily.</text>
</comment>
<dbReference type="Pfam" id="PF00005">
    <property type="entry name" value="ABC_tran"/>
    <property type="match status" value="2"/>
</dbReference>
<dbReference type="PROSITE" id="PS50893">
    <property type="entry name" value="ABC_TRANSPORTER_2"/>
    <property type="match status" value="2"/>
</dbReference>
<name>A0AAE3P000_9BACT</name>
<dbReference type="InterPro" id="IPR032781">
    <property type="entry name" value="ABC_tran_Xtn"/>
</dbReference>
<dbReference type="Gene3D" id="1.10.287.380">
    <property type="entry name" value="Valyl-tRNA synthetase, C-terminal domain"/>
    <property type="match status" value="1"/>
</dbReference>
<dbReference type="InterPro" id="IPR003593">
    <property type="entry name" value="AAA+_ATPase"/>
</dbReference>
<dbReference type="InterPro" id="IPR032524">
    <property type="entry name" value="ABC_tran_C"/>
</dbReference>
<reference evidence="8" key="1">
    <citation type="submission" date="2023-03" db="EMBL/GenBank/DDBJ databases">
        <title>Stygiobacter electus gen. nov., sp. nov., facultatively anaerobic thermotolerant bacterium of the class Ignavibacteria from a well of Yessentuki mineral water deposit.</title>
        <authorList>
            <person name="Podosokorskaya O.A."/>
            <person name="Elcheninov A.G."/>
            <person name="Petrova N.F."/>
            <person name="Zavarzina D.G."/>
            <person name="Kublanov I.V."/>
            <person name="Merkel A.Y."/>
        </authorList>
    </citation>
    <scope>NUCLEOTIDE SEQUENCE</scope>
    <source>
        <strain evidence="8">09-Me</strain>
    </source>
</reference>
<evidence type="ECO:0000256" key="1">
    <source>
        <dbReference type="ARBA" id="ARBA00022737"/>
    </source>
</evidence>
<dbReference type="GO" id="GO:0005524">
    <property type="term" value="F:ATP binding"/>
    <property type="evidence" value="ECO:0007669"/>
    <property type="project" value="UniProtKB-KW"/>
</dbReference>
<dbReference type="FunFam" id="3.40.50.300:FF:000011">
    <property type="entry name" value="Putative ABC transporter ATP-binding component"/>
    <property type="match status" value="1"/>
</dbReference>
<evidence type="ECO:0000256" key="5">
    <source>
        <dbReference type="ARBA" id="ARBA00061478"/>
    </source>
</evidence>
<dbReference type="Pfam" id="PF16326">
    <property type="entry name" value="ABC_tran_CTD"/>
    <property type="match status" value="1"/>
</dbReference>
<accession>A0AAE3P000</accession>
<dbReference type="PROSITE" id="PS00211">
    <property type="entry name" value="ABC_TRANSPORTER_1"/>
    <property type="match status" value="2"/>
</dbReference>
<dbReference type="SMART" id="SM00382">
    <property type="entry name" value="AAA"/>
    <property type="match status" value="2"/>
</dbReference>
<evidence type="ECO:0000256" key="4">
    <source>
        <dbReference type="ARBA" id="ARBA00049360"/>
    </source>
</evidence>
<dbReference type="InterPro" id="IPR037118">
    <property type="entry name" value="Val-tRNA_synth_C_sf"/>
</dbReference>
<dbReference type="FunFam" id="3.40.50.300:FF:000309">
    <property type="entry name" value="ABC transporter ATP-binding protein"/>
    <property type="match status" value="1"/>
</dbReference>
<dbReference type="NCBIfam" id="NF000355">
    <property type="entry name" value="ribo_prot_ABC_F"/>
    <property type="match status" value="1"/>
</dbReference>
<dbReference type="Gene3D" id="3.40.50.300">
    <property type="entry name" value="P-loop containing nucleotide triphosphate hydrolases"/>
    <property type="match status" value="2"/>
</dbReference>
<keyword evidence="9" id="KW-1185">Reference proteome</keyword>
<keyword evidence="6" id="KW-0175">Coiled coil</keyword>
<organism evidence="8 9">
    <name type="scientific">Stygiobacter electus</name>
    <dbReference type="NCBI Taxonomy" id="3032292"/>
    <lineage>
        <taxon>Bacteria</taxon>
        <taxon>Pseudomonadati</taxon>
        <taxon>Ignavibacteriota</taxon>
        <taxon>Ignavibacteria</taxon>
        <taxon>Ignavibacteriales</taxon>
        <taxon>Melioribacteraceae</taxon>
        <taxon>Stygiobacter</taxon>
    </lineage>
</organism>
<evidence type="ECO:0000259" key="7">
    <source>
        <dbReference type="PROSITE" id="PS50893"/>
    </source>
</evidence>
<dbReference type="InterPro" id="IPR051309">
    <property type="entry name" value="ABCF_ATPase"/>
</dbReference>
<dbReference type="InterPro" id="IPR017871">
    <property type="entry name" value="ABC_transporter-like_CS"/>
</dbReference>